<dbReference type="InterPro" id="IPR000866">
    <property type="entry name" value="AhpC/TSA"/>
</dbReference>
<comment type="caution">
    <text evidence="6">The sequence shown here is derived from an EMBL/GenBank/DDBJ whole genome shotgun (WGS) entry which is preliminary data.</text>
</comment>
<feature type="domain" description="Thioredoxin" evidence="5">
    <location>
        <begin position="253"/>
        <end position="392"/>
    </location>
</feature>
<dbReference type="InterPro" id="IPR036249">
    <property type="entry name" value="Thioredoxin-like_sf"/>
</dbReference>
<keyword evidence="3" id="KW-1015">Disulfide bond</keyword>
<name>A0ABS9KQB2_9BACT</name>
<dbReference type="EMBL" id="JAKLTR010000005">
    <property type="protein sequence ID" value="MCG2614460.1"/>
    <property type="molecule type" value="Genomic_DNA"/>
</dbReference>
<dbReference type="Pfam" id="PF14289">
    <property type="entry name" value="DUF4369"/>
    <property type="match status" value="1"/>
</dbReference>
<dbReference type="PROSITE" id="PS00194">
    <property type="entry name" value="THIOREDOXIN_1"/>
    <property type="match status" value="1"/>
</dbReference>
<dbReference type="InterPro" id="IPR025380">
    <property type="entry name" value="DUF4369"/>
</dbReference>
<evidence type="ECO:0000256" key="4">
    <source>
        <dbReference type="ARBA" id="ARBA00023284"/>
    </source>
</evidence>
<gene>
    <name evidence="6" type="ORF">LZZ85_09220</name>
</gene>
<dbReference type="PANTHER" id="PTHR42852">
    <property type="entry name" value="THIOL:DISULFIDE INTERCHANGE PROTEIN DSBE"/>
    <property type="match status" value="1"/>
</dbReference>
<dbReference type="InterPro" id="IPR050553">
    <property type="entry name" value="Thioredoxin_ResA/DsbE_sf"/>
</dbReference>
<keyword evidence="7" id="KW-1185">Reference proteome</keyword>
<dbReference type="InterPro" id="IPR017937">
    <property type="entry name" value="Thioredoxin_CS"/>
</dbReference>
<dbReference type="PROSITE" id="PS51352">
    <property type="entry name" value="THIOREDOXIN_2"/>
    <property type="match status" value="1"/>
</dbReference>
<evidence type="ECO:0000313" key="6">
    <source>
        <dbReference type="EMBL" id="MCG2614460.1"/>
    </source>
</evidence>
<keyword evidence="2" id="KW-0201">Cytochrome c-type biogenesis</keyword>
<dbReference type="PANTHER" id="PTHR42852:SF6">
    <property type="entry name" value="THIOL:DISULFIDE INTERCHANGE PROTEIN DSBE"/>
    <property type="match status" value="1"/>
</dbReference>
<organism evidence="6 7">
    <name type="scientific">Terrimonas ginsenosidimutans</name>
    <dbReference type="NCBI Taxonomy" id="2908004"/>
    <lineage>
        <taxon>Bacteria</taxon>
        <taxon>Pseudomonadati</taxon>
        <taxon>Bacteroidota</taxon>
        <taxon>Chitinophagia</taxon>
        <taxon>Chitinophagales</taxon>
        <taxon>Chitinophagaceae</taxon>
        <taxon>Terrimonas</taxon>
    </lineage>
</organism>
<dbReference type="CDD" id="cd02966">
    <property type="entry name" value="TlpA_like_family"/>
    <property type="match status" value="1"/>
</dbReference>
<sequence length="392" mass="43145">MQRLIITILAGVLLVACENKSGSKYFEVSGIIANSNAKYIYLEKAPANSRVPSVEDSVKLEPGGKFVLIAKPDEAAVFNLRLDQNMYPVASVINDTDKVKLTIQLNKENQQFADKYEVQGSPASQEMKEFMYAFGNSLQGIYGYLRQAETLRKEGAADSVLFPIMTKKRELAEQVKQLTLASLAKVSNPALAIFELGYYQTAANEGSFGLEPLSNETVSELIASAAKKFPGHSGVADVKKTLDEQAQRAQAASWIGKEAPDFELPDVNGTPVKLSSFRGKYVLVDFWASWCGPCRAENPAVVQAFNKFKGRNFTVLGVSLDRPGQKENWLQAIKDDKLNWTQVSDLQFWSSAVVGLYHFDGIPFNILVDPQGRVVAEGLRGSMLEAKLSEVL</sequence>
<comment type="subcellular location">
    <subcellularLocation>
        <location evidence="1">Cell envelope</location>
    </subcellularLocation>
</comment>
<protein>
    <submittedName>
        <fullName evidence="6">AhpC/TSA family protein</fullName>
    </submittedName>
</protein>
<reference evidence="6" key="1">
    <citation type="submission" date="2022-01" db="EMBL/GenBank/DDBJ databases">
        <authorList>
            <person name="Jo J.-H."/>
            <person name="Im W.-T."/>
        </authorList>
    </citation>
    <scope>NUCLEOTIDE SEQUENCE</scope>
    <source>
        <strain evidence="6">NA20</strain>
    </source>
</reference>
<dbReference type="SUPFAM" id="SSF52833">
    <property type="entry name" value="Thioredoxin-like"/>
    <property type="match status" value="1"/>
</dbReference>
<proteinExistence type="predicted"/>
<evidence type="ECO:0000259" key="5">
    <source>
        <dbReference type="PROSITE" id="PS51352"/>
    </source>
</evidence>
<evidence type="ECO:0000313" key="7">
    <source>
        <dbReference type="Proteomes" id="UP001165367"/>
    </source>
</evidence>
<dbReference type="InterPro" id="IPR013766">
    <property type="entry name" value="Thioredoxin_domain"/>
</dbReference>
<evidence type="ECO:0000256" key="3">
    <source>
        <dbReference type="ARBA" id="ARBA00023157"/>
    </source>
</evidence>
<dbReference type="PROSITE" id="PS51257">
    <property type="entry name" value="PROKAR_LIPOPROTEIN"/>
    <property type="match status" value="1"/>
</dbReference>
<keyword evidence="4" id="KW-0676">Redox-active center</keyword>
<evidence type="ECO:0000256" key="2">
    <source>
        <dbReference type="ARBA" id="ARBA00022748"/>
    </source>
</evidence>
<accession>A0ABS9KQB2</accession>
<dbReference type="RefSeq" id="WP_237870900.1">
    <property type="nucleotide sequence ID" value="NZ_JAKLTR010000005.1"/>
</dbReference>
<dbReference type="Proteomes" id="UP001165367">
    <property type="component" value="Unassembled WGS sequence"/>
</dbReference>
<dbReference type="Gene3D" id="3.40.30.10">
    <property type="entry name" value="Glutaredoxin"/>
    <property type="match status" value="1"/>
</dbReference>
<dbReference type="Pfam" id="PF00578">
    <property type="entry name" value="AhpC-TSA"/>
    <property type="match status" value="1"/>
</dbReference>
<evidence type="ECO:0000256" key="1">
    <source>
        <dbReference type="ARBA" id="ARBA00004196"/>
    </source>
</evidence>